<accession>A0AA88KQD1</accession>
<feature type="region of interest" description="Disordered" evidence="1">
    <location>
        <begin position="920"/>
        <end position="953"/>
    </location>
</feature>
<feature type="compositionally biased region" description="Low complexity" evidence="1">
    <location>
        <begin position="70"/>
        <end position="79"/>
    </location>
</feature>
<feature type="compositionally biased region" description="Basic and acidic residues" evidence="1">
    <location>
        <begin position="308"/>
        <end position="320"/>
    </location>
</feature>
<gene>
    <name evidence="2" type="ORF">C9374_012464</name>
</gene>
<feature type="region of interest" description="Disordered" evidence="1">
    <location>
        <begin position="1086"/>
        <end position="1112"/>
    </location>
</feature>
<protein>
    <submittedName>
        <fullName evidence="2">Uncharacterized protein</fullName>
    </submittedName>
</protein>
<feature type="region of interest" description="Disordered" evidence="1">
    <location>
        <begin position="59"/>
        <end position="81"/>
    </location>
</feature>
<feature type="region of interest" description="Disordered" evidence="1">
    <location>
        <begin position="1"/>
        <end position="29"/>
    </location>
</feature>
<sequence length="1128" mass="129676">MSNNNITENKKQHKEHTVSPTEEPVFGSDLNTRVNSAATIGSLKYPYHVKSLSVEGLESSNSSDLKSNEQSQQSIQQQQHGSGRFLSSMFGSVNQNIQPSFQKSTPSSSVTSSDQKEREWGIFCMENKTDKPIYWGVKGLHIHWKKENKPIILPSKSNPLYEFPPAYYFYNQEKTTSSSSARLKSHKHFFFSSCHSVDLTNEGLSDWNNIIRFKLEPNTFCLGRFPFHTYSDYFILLVGLHDSESTRGSHVNWSTSPNSKPEKEDASKNDSIFSRYFGNTKNSFMNYIPRTQTSVEVMEESDDQPTSEQKKDPTSTDKKTTNKKKLPFHCKAYYIEHFHNKDVILAATVTKSLFLFSDYTTFTLEPITYRFFPNYRPCENASAEQIKLSNNIYFDEIREICIKKGSKKKVNEGSSRNALQFHGLQMYEDEANNTLRESILFFFLFMRKLYERLNILLLLDESEIEQPSDLGDDLVEYLMKFLIGSKTIVTHTDSQKRDVLKWFKSCVKLIGFNNGKDSKDNRYVLSRSDESFSRSFEMYKFNEDSTDTEEFFNTDEEEQNKQTKRPICHVDGVIVLSTVGNKMSKDFKNKLKLLEGFPTLYVLHGLDKCTDIYDAIKRKENAEIEISNLYINSKPYIVQHKTIMTKSQTDSTELILSQFFREVIDVALERAAVHHTKLESSTSINSVMKLFSNSEVKIEIKDLQDSEQKRNVWFFGLDNERETVSAAVNSLYNTKYFAKSKEKKKHSKQTNILVCVRSREQFMNGKDIIPEKKIQSMNQYVLVKRTITDLWSLNATLKRRRSTDNTASTMKKSHSYGALQSLARKERLKHLKPTMRTSVETPHSVNMPINEKSIFDIHAHDSSDNSDTDSPHMLPKAHDDSGALSDDDFSENAIVLVKNDSEEDDQVKLNEKKLIDENKESSSKSRVLLNTSNLEANDSKHTNVQPSTSALDHLTPPIQKGDIVVLCVELSGRILITGENGIFTRFIQQVLNYTDSVVLFVERMDRHEFQQTPILHFSGLGSKKCCCVFGDDQDMTLDQELLQSQDMRNLKCRCYFSSERPDEQKANMDKFWEHVLEYNNTGRSYNHQHHHHHYDESQAVYSPGSASTPASSMTTIHDENIFSIAAKK</sequence>
<dbReference type="GeneID" id="68104918"/>
<dbReference type="Proteomes" id="UP000816034">
    <property type="component" value="Unassembled WGS sequence"/>
</dbReference>
<reference evidence="2 3" key="1">
    <citation type="journal article" date="2018" name="BMC Genomics">
        <title>The genome of Naegleria lovaniensis, the basis for a comparative approach to unravel pathogenicity factors of the human pathogenic amoeba N. fowleri.</title>
        <authorList>
            <person name="Liechti N."/>
            <person name="Schurch N."/>
            <person name="Bruggmann R."/>
            <person name="Wittwer M."/>
        </authorList>
    </citation>
    <scope>NUCLEOTIDE SEQUENCE [LARGE SCALE GENOMIC DNA]</scope>
    <source>
        <strain evidence="2 3">ATCC 30569</strain>
    </source>
</reference>
<feature type="compositionally biased region" description="Polar residues" evidence="1">
    <location>
        <begin position="59"/>
        <end position="69"/>
    </location>
</feature>
<dbReference type="AlphaFoldDB" id="A0AA88KQD1"/>
<comment type="caution">
    <text evidence="2">The sequence shown here is derived from an EMBL/GenBank/DDBJ whole genome shotgun (WGS) entry which is preliminary data.</text>
</comment>
<evidence type="ECO:0000313" key="3">
    <source>
        <dbReference type="Proteomes" id="UP000816034"/>
    </source>
</evidence>
<feature type="region of interest" description="Disordered" evidence="1">
    <location>
        <begin position="297"/>
        <end position="322"/>
    </location>
</feature>
<dbReference type="RefSeq" id="XP_044554106.1">
    <property type="nucleotide sequence ID" value="XM_044688233.1"/>
</dbReference>
<evidence type="ECO:0000313" key="2">
    <source>
        <dbReference type="EMBL" id="KAG2392212.1"/>
    </source>
</evidence>
<feature type="compositionally biased region" description="Polar residues" evidence="1">
    <location>
        <begin position="248"/>
        <end position="259"/>
    </location>
</feature>
<evidence type="ECO:0000256" key="1">
    <source>
        <dbReference type="SAM" id="MobiDB-lite"/>
    </source>
</evidence>
<feature type="region of interest" description="Disordered" evidence="1">
    <location>
        <begin position="859"/>
        <end position="886"/>
    </location>
</feature>
<organism evidence="2 3">
    <name type="scientific">Naegleria lovaniensis</name>
    <name type="common">Amoeba</name>
    <dbReference type="NCBI Taxonomy" id="51637"/>
    <lineage>
        <taxon>Eukaryota</taxon>
        <taxon>Discoba</taxon>
        <taxon>Heterolobosea</taxon>
        <taxon>Tetramitia</taxon>
        <taxon>Eutetramitia</taxon>
        <taxon>Vahlkampfiidae</taxon>
        <taxon>Naegleria</taxon>
    </lineage>
</organism>
<feature type="compositionally biased region" description="Polar residues" evidence="1">
    <location>
        <begin position="924"/>
        <end position="950"/>
    </location>
</feature>
<feature type="region of interest" description="Disordered" evidence="1">
    <location>
        <begin position="248"/>
        <end position="267"/>
    </location>
</feature>
<proteinExistence type="predicted"/>
<name>A0AA88KQD1_NAELO</name>
<dbReference type="EMBL" id="PYSW02000005">
    <property type="protein sequence ID" value="KAG2392212.1"/>
    <property type="molecule type" value="Genomic_DNA"/>
</dbReference>
<keyword evidence="3" id="KW-1185">Reference proteome</keyword>